<evidence type="ECO:0000256" key="1">
    <source>
        <dbReference type="SAM" id="MobiDB-lite"/>
    </source>
</evidence>
<reference evidence="3 4" key="1">
    <citation type="journal article" date="2018" name="Elife">
        <title>Discovery and characterization of a prevalent human gut bacterial enzyme sufficient for the inactivation of a family of plant toxins.</title>
        <authorList>
            <person name="Koppel N."/>
            <person name="Bisanz J.E."/>
            <person name="Pandelia M.E."/>
            <person name="Turnbaugh P.J."/>
            <person name="Balskus E.P."/>
        </authorList>
    </citation>
    <scope>NUCLEOTIDE SEQUENCE [LARGE SCALE GENOMIC DNA]</scope>
    <source>
        <strain evidence="3 4">OB21 GAM31</strain>
    </source>
</reference>
<evidence type="ECO:0000313" key="4">
    <source>
        <dbReference type="Proteomes" id="UP000253975"/>
    </source>
</evidence>
<name>A0A369LDJ1_9ACTN</name>
<keyword evidence="2" id="KW-1133">Transmembrane helix</keyword>
<organism evidence="3 4">
    <name type="scientific">Slackia isoflavoniconvertens</name>
    <dbReference type="NCBI Taxonomy" id="572010"/>
    <lineage>
        <taxon>Bacteria</taxon>
        <taxon>Bacillati</taxon>
        <taxon>Actinomycetota</taxon>
        <taxon>Coriobacteriia</taxon>
        <taxon>Eggerthellales</taxon>
        <taxon>Eggerthellaceae</taxon>
        <taxon>Slackia</taxon>
    </lineage>
</organism>
<dbReference type="Proteomes" id="UP000253975">
    <property type="component" value="Unassembled WGS sequence"/>
</dbReference>
<keyword evidence="2" id="KW-0812">Transmembrane</keyword>
<protein>
    <submittedName>
        <fullName evidence="3">Uncharacterized protein</fullName>
    </submittedName>
</protein>
<feature type="compositionally biased region" description="Polar residues" evidence="1">
    <location>
        <begin position="70"/>
        <end position="100"/>
    </location>
</feature>
<feature type="compositionally biased region" description="Basic and acidic residues" evidence="1">
    <location>
        <begin position="1"/>
        <end position="12"/>
    </location>
</feature>
<dbReference type="AlphaFoldDB" id="A0A369LDJ1"/>
<dbReference type="RefSeq" id="WP_114615961.1">
    <property type="nucleotide sequence ID" value="NZ_PPTO01000012.1"/>
</dbReference>
<gene>
    <name evidence="3" type="ORF">C1881_07765</name>
</gene>
<feature type="transmembrane region" description="Helical" evidence="2">
    <location>
        <begin position="142"/>
        <end position="165"/>
    </location>
</feature>
<dbReference type="EMBL" id="PPTO01000012">
    <property type="protein sequence ID" value="RDB57244.1"/>
    <property type="molecule type" value="Genomic_DNA"/>
</dbReference>
<sequence>MAWGDKKNDKRANGSPFNAGDPTMPWDISSSTKAYKNRAQDPFGEPAEDGVSASDMEPKAASEQADRSAHPTQPVQPSDSSRSDQSVWPNHSSFQDSPFSTPADNAAPSSVPAPPPPPNFEGVGKRAAQSKAASRPKGKSPAVAVGIIVAAFVAFTVILGAIVAFDSFLDEQAPTYGDVDDTEVIGSDHEVYAPETDDEKAIFDVATTRLGSVASGDDEVLHAAIANDFADCVLDYTGESAASFGLDADAYADWAMRSLVYEVDWVYVDDEADEATVYYYANSYRSYDVAREVCYAIADGVDAQEALSNACENAEMGYELFLTVDLEKVGGMWRIDESEWADPSENDLLWLFA</sequence>
<feature type="region of interest" description="Disordered" evidence="1">
    <location>
        <begin position="1"/>
        <end position="138"/>
    </location>
</feature>
<keyword evidence="2" id="KW-0472">Membrane</keyword>
<evidence type="ECO:0000313" key="3">
    <source>
        <dbReference type="EMBL" id="RDB57244.1"/>
    </source>
</evidence>
<evidence type="ECO:0000256" key="2">
    <source>
        <dbReference type="SAM" id="Phobius"/>
    </source>
</evidence>
<feature type="compositionally biased region" description="Basic and acidic residues" evidence="1">
    <location>
        <begin position="56"/>
        <end position="69"/>
    </location>
</feature>
<comment type="caution">
    <text evidence="3">The sequence shown here is derived from an EMBL/GenBank/DDBJ whole genome shotgun (WGS) entry which is preliminary data.</text>
</comment>
<proteinExistence type="predicted"/>
<accession>A0A369LDJ1</accession>